<dbReference type="GO" id="GO:0006032">
    <property type="term" value="P:chitin catabolic process"/>
    <property type="evidence" value="ECO:0007669"/>
    <property type="project" value="UniProtKB-KW"/>
</dbReference>
<comment type="similarity">
    <text evidence="8">Belongs to the glycosyl hydrolase 18 family.</text>
</comment>
<dbReference type="InterPro" id="IPR001223">
    <property type="entry name" value="Glyco_hydro18_cat"/>
</dbReference>
<keyword evidence="9" id="KW-0732">Signal</keyword>
<comment type="catalytic activity">
    <reaction evidence="1">
        <text>Random endo-hydrolysis of N-acetyl-beta-D-glucosaminide (1-&gt;4)-beta-linkages in chitin and chitodextrins.</text>
        <dbReference type="EC" id="3.2.1.14"/>
    </reaction>
</comment>
<keyword evidence="4" id="KW-0119">Carbohydrate metabolism</keyword>
<name>A0A5K1JZF1_9APHY</name>
<keyword evidence="6" id="KW-0624">Polysaccharide degradation</keyword>
<dbReference type="Pfam" id="PF00704">
    <property type="entry name" value="Glyco_hydro_18"/>
    <property type="match status" value="1"/>
</dbReference>
<keyword evidence="3" id="KW-0146">Chitin degradation</keyword>
<keyword evidence="2 7" id="KW-0378">Hydrolase</keyword>
<gene>
    <name evidence="11" type="primary">Q8Y619</name>
</gene>
<reference evidence="11" key="1">
    <citation type="submission" date="2019-10" db="EMBL/GenBank/DDBJ databases">
        <authorList>
            <person name="Nor Muhammad N."/>
        </authorList>
    </citation>
    <scope>NUCLEOTIDE SEQUENCE</scope>
</reference>
<evidence type="ECO:0000256" key="2">
    <source>
        <dbReference type="ARBA" id="ARBA00022801"/>
    </source>
</evidence>
<dbReference type="PROSITE" id="PS01095">
    <property type="entry name" value="GH18_1"/>
    <property type="match status" value="1"/>
</dbReference>
<dbReference type="InterPro" id="IPR001579">
    <property type="entry name" value="Glyco_hydro_18_chit_AS"/>
</dbReference>
<dbReference type="EMBL" id="LR726541">
    <property type="protein sequence ID" value="VWO97811.1"/>
    <property type="molecule type" value="Genomic_DNA"/>
</dbReference>
<organism evidence="11">
    <name type="scientific">Ganoderma boninense</name>
    <dbReference type="NCBI Taxonomy" id="34458"/>
    <lineage>
        <taxon>Eukaryota</taxon>
        <taxon>Fungi</taxon>
        <taxon>Dikarya</taxon>
        <taxon>Basidiomycota</taxon>
        <taxon>Agaricomycotina</taxon>
        <taxon>Agaricomycetes</taxon>
        <taxon>Polyporales</taxon>
        <taxon>Polyporaceae</taxon>
        <taxon>Ganoderma</taxon>
    </lineage>
</organism>
<evidence type="ECO:0000256" key="3">
    <source>
        <dbReference type="ARBA" id="ARBA00023024"/>
    </source>
</evidence>
<sequence length="333" mass="35199">MFSPHIITALFVALALASVGYAPPTPSDREVSNLSARGVAPTSRFVIYSDYWVTGALPAASTLKGYNVVALSFLTLTGAVDQAGNWAALSTADKAAKTAEYHNAGIKIIVSAFGATDTPTTSGANAFNIANTMAQWVKSNGLDGIDVDYEDLTAMNRGDGAAEQWVSEFTTTLRETLPKGQYILSHAPLAPWLAPNSQFAAGAYVTINNNVGSLIDWFEYNGTADSDDIRPQYNVQFYNQGLYTDCTGLLTSSGGAFPGSSLFEIPKNGIPLNKLVIGKPATEVDATDGFMDPATLGSCVEQANAKGWNAGVMVWQFPHADAAWIQSAKGGAF</sequence>
<dbReference type="GO" id="GO:0000272">
    <property type="term" value="P:polysaccharide catabolic process"/>
    <property type="evidence" value="ECO:0007669"/>
    <property type="project" value="UniProtKB-KW"/>
</dbReference>
<evidence type="ECO:0000256" key="1">
    <source>
        <dbReference type="ARBA" id="ARBA00000822"/>
    </source>
</evidence>
<proteinExistence type="inferred from homology"/>
<keyword evidence="5 7" id="KW-0326">Glycosidase</keyword>
<feature type="signal peptide" evidence="9">
    <location>
        <begin position="1"/>
        <end position="22"/>
    </location>
</feature>
<dbReference type="PROSITE" id="PS51910">
    <property type="entry name" value="GH18_2"/>
    <property type="match status" value="1"/>
</dbReference>
<evidence type="ECO:0000256" key="7">
    <source>
        <dbReference type="RuleBase" id="RU000489"/>
    </source>
</evidence>
<evidence type="ECO:0000256" key="6">
    <source>
        <dbReference type="ARBA" id="ARBA00023326"/>
    </source>
</evidence>
<evidence type="ECO:0000313" key="11">
    <source>
        <dbReference type="EMBL" id="VWO97811.1"/>
    </source>
</evidence>
<dbReference type="SUPFAM" id="SSF51445">
    <property type="entry name" value="(Trans)glycosidases"/>
    <property type="match status" value="1"/>
</dbReference>
<evidence type="ECO:0000259" key="10">
    <source>
        <dbReference type="PROSITE" id="PS51910"/>
    </source>
</evidence>
<dbReference type="GO" id="GO:0008843">
    <property type="term" value="F:endochitinase activity"/>
    <property type="evidence" value="ECO:0007669"/>
    <property type="project" value="UniProtKB-EC"/>
</dbReference>
<protein>
    <submittedName>
        <fullName evidence="11">Lmo1883 protein</fullName>
    </submittedName>
</protein>
<evidence type="ECO:0000256" key="5">
    <source>
        <dbReference type="ARBA" id="ARBA00023295"/>
    </source>
</evidence>
<dbReference type="Gene3D" id="3.20.20.80">
    <property type="entry name" value="Glycosidases"/>
    <property type="match status" value="1"/>
</dbReference>
<evidence type="ECO:0000256" key="8">
    <source>
        <dbReference type="RuleBase" id="RU004453"/>
    </source>
</evidence>
<feature type="domain" description="GH18" evidence="10">
    <location>
        <begin position="43"/>
        <end position="333"/>
    </location>
</feature>
<accession>A0A5K1JZF1</accession>
<dbReference type="AlphaFoldDB" id="A0A5K1JZF1"/>
<evidence type="ECO:0000256" key="9">
    <source>
        <dbReference type="SAM" id="SignalP"/>
    </source>
</evidence>
<dbReference type="CDD" id="cd00598">
    <property type="entry name" value="GH18_chitinase-like"/>
    <property type="match status" value="1"/>
</dbReference>
<feature type="chain" id="PRO_5023884801" evidence="9">
    <location>
        <begin position="23"/>
        <end position="333"/>
    </location>
</feature>
<dbReference type="InterPro" id="IPR017853">
    <property type="entry name" value="GH"/>
</dbReference>
<evidence type="ECO:0000256" key="4">
    <source>
        <dbReference type="ARBA" id="ARBA00023277"/>
    </source>
</evidence>